<dbReference type="EMBL" id="LAZR01025511">
    <property type="protein sequence ID" value="KKL71693.1"/>
    <property type="molecule type" value="Genomic_DNA"/>
</dbReference>
<protein>
    <submittedName>
        <fullName evidence="2">Uncharacterized protein</fullName>
    </submittedName>
</protein>
<evidence type="ECO:0000256" key="1">
    <source>
        <dbReference type="SAM" id="Phobius"/>
    </source>
</evidence>
<accession>A0A0F9EC91</accession>
<dbReference type="AlphaFoldDB" id="A0A0F9EC91"/>
<organism evidence="2">
    <name type="scientific">marine sediment metagenome</name>
    <dbReference type="NCBI Taxonomy" id="412755"/>
    <lineage>
        <taxon>unclassified sequences</taxon>
        <taxon>metagenomes</taxon>
        <taxon>ecological metagenomes</taxon>
    </lineage>
</organism>
<comment type="caution">
    <text evidence="2">The sequence shown here is derived from an EMBL/GenBank/DDBJ whole genome shotgun (WGS) entry which is preliminary data.</text>
</comment>
<proteinExistence type="predicted"/>
<keyword evidence="1" id="KW-0812">Transmembrane</keyword>
<name>A0A0F9EC91_9ZZZZ</name>
<sequence>MAEAKKRWRGLNRRQRAVLWVGGAVAVVMCLAPPCRESGLWHGDYTLLFIVRKIDWGRLALQFIILALATVAALRLCRKQEARPAADSAPPDSP</sequence>
<feature type="transmembrane region" description="Helical" evidence="1">
    <location>
        <begin position="56"/>
        <end position="74"/>
    </location>
</feature>
<reference evidence="2" key="1">
    <citation type="journal article" date="2015" name="Nature">
        <title>Complex archaea that bridge the gap between prokaryotes and eukaryotes.</title>
        <authorList>
            <person name="Spang A."/>
            <person name="Saw J.H."/>
            <person name="Jorgensen S.L."/>
            <person name="Zaremba-Niedzwiedzka K."/>
            <person name="Martijn J."/>
            <person name="Lind A.E."/>
            <person name="van Eijk R."/>
            <person name="Schleper C."/>
            <person name="Guy L."/>
            <person name="Ettema T.J."/>
        </authorList>
    </citation>
    <scope>NUCLEOTIDE SEQUENCE</scope>
</reference>
<feature type="transmembrane region" description="Helical" evidence="1">
    <location>
        <begin position="17"/>
        <end position="36"/>
    </location>
</feature>
<keyword evidence="1" id="KW-1133">Transmembrane helix</keyword>
<evidence type="ECO:0000313" key="2">
    <source>
        <dbReference type="EMBL" id="KKL71693.1"/>
    </source>
</evidence>
<keyword evidence="1" id="KW-0472">Membrane</keyword>
<gene>
    <name evidence="2" type="ORF">LCGC14_2092360</name>
</gene>